<evidence type="ECO:0000256" key="1">
    <source>
        <dbReference type="SAM" id="Phobius"/>
    </source>
</evidence>
<dbReference type="WBParaSite" id="PgE105_g001_t01">
    <property type="protein sequence ID" value="PgE105_g001_t01"/>
    <property type="gene ID" value="PgE105_g001"/>
</dbReference>
<sequence length="98" mass="11211">MMGGRVLVSVAVELLWKRRNVISRQLSSPRVALISEQLSKTLRLGTYESTFFAKTKDTSNEAILRSAVMIFFLINLCYIRYNPLFVSFIRTVHSILLA</sequence>
<dbReference type="AlphaFoldDB" id="A0A915A2E2"/>
<accession>A0A915A2E2</accession>
<feature type="transmembrane region" description="Helical" evidence="1">
    <location>
        <begin position="62"/>
        <end position="81"/>
    </location>
</feature>
<reference evidence="3" key="1">
    <citation type="submission" date="2022-11" db="UniProtKB">
        <authorList>
            <consortium name="WormBaseParasite"/>
        </authorList>
    </citation>
    <scope>IDENTIFICATION</scope>
</reference>
<dbReference type="Proteomes" id="UP000887569">
    <property type="component" value="Unplaced"/>
</dbReference>
<proteinExistence type="predicted"/>
<evidence type="ECO:0000313" key="3">
    <source>
        <dbReference type="WBParaSite" id="PgE105_g001_t01"/>
    </source>
</evidence>
<keyword evidence="2" id="KW-1185">Reference proteome</keyword>
<evidence type="ECO:0000313" key="2">
    <source>
        <dbReference type="Proteomes" id="UP000887569"/>
    </source>
</evidence>
<protein>
    <submittedName>
        <fullName evidence="3">Ovule protein</fullName>
    </submittedName>
</protein>
<name>A0A915A2E2_PARUN</name>
<keyword evidence="1" id="KW-0472">Membrane</keyword>
<keyword evidence="1" id="KW-1133">Transmembrane helix</keyword>
<organism evidence="2 3">
    <name type="scientific">Parascaris univalens</name>
    <name type="common">Nematode worm</name>
    <dbReference type="NCBI Taxonomy" id="6257"/>
    <lineage>
        <taxon>Eukaryota</taxon>
        <taxon>Metazoa</taxon>
        <taxon>Ecdysozoa</taxon>
        <taxon>Nematoda</taxon>
        <taxon>Chromadorea</taxon>
        <taxon>Rhabditida</taxon>
        <taxon>Spirurina</taxon>
        <taxon>Ascaridomorpha</taxon>
        <taxon>Ascaridoidea</taxon>
        <taxon>Ascarididae</taxon>
        <taxon>Parascaris</taxon>
    </lineage>
</organism>
<keyword evidence="1" id="KW-0812">Transmembrane</keyword>